<dbReference type="InterPro" id="IPR005715">
    <property type="entry name" value="Glu_5kinase/COase_Synthase"/>
</dbReference>
<dbReference type="NCBIfam" id="TIGR01027">
    <property type="entry name" value="proB"/>
    <property type="match status" value="1"/>
</dbReference>
<dbReference type="InterPro" id="IPR015947">
    <property type="entry name" value="PUA-like_sf"/>
</dbReference>
<dbReference type="GO" id="GO:0005829">
    <property type="term" value="C:cytosol"/>
    <property type="evidence" value="ECO:0007669"/>
    <property type="project" value="TreeGrafter"/>
</dbReference>
<keyword evidence="5" id="KW-0547">Nucleotide-binding</keyword>
<dbReference type="PROSITE" id="PS50890">
    <property type="entry name" value="PUA"/>
    <property type="match status" value="1"/>
</dbReference>
<dbReference type="GO" id="GO:0005524">
    <property type="term" value="F:ATP binding"/>
    <property type="evidence" value="ECO:0007669"/>
    <property type="project" value="UniProtKB-KW"/>
</dbReference>
<evidence type="ECO:0000256" key="7">
    <source>
        <dbReference type="ARBA" id="ARBA00022840"/>
    </source>
</evidence>
<dbReference type="PRINTS" id="PR00474">
    <property type="entry name" value="GLU5KINASE"/>
</dbReference>
<dbReference type="CDD" id="cd21157">
    <property type="entry name" value="PUA_G5K"/>
    <property type="match status" value="1"/>
</dbReference>
<dbReference type="PROSITE" id="PS00902">
    <property type="entry name" value="GLUTAMATE_5_KINASE"/>
    <property type="match status" value="1"/>
</dbReference>
<dbReference type="PIRSF" id="PIRSF000729">
    <property type="entry name" value="GK"/>
    <property type="match status" value="1"/>
</dbReference>
<dbReference type="InterPro" id="IPR001057">
    <property type="entry name" value="Glu/AcGlu_kinase"/>
</dbReference>
<dbReference type="GO" id="GO:0004349">
    <property type="term" value="F:glutamate 5-kinase activity"/>
    <property type="evidence" value="ECO:0007669"/>
    <property type="project" value="InterPro"/>
</dbReference>
<dbReference type="AlphaFoldDB" id="A0A6J7EL06"/>
<evidence type="ECO:0000256" key="4">
    <source>
        <dbReference type="ARBA" id="ARBA00022679"/>
    </source>
</evidence>
<dbReference type="PANTHER" id="PTHR43654">
    <property type="entry name" value="GLUTAMATE 5-KINASE"/>
    <property type="match status" value="1"/>
</dbReference>
<dbReference type="GO" id="GO:0003723">
    <property type="term" value="F:RNA binding"/>
    <property type="evidence" value="ECO:0007669"/>
    <property type="project" value="InterPro"/>
</dbReference>
<keyword evidence="6" id="KW-0418">Kinase</keyword>
<dbReference type="InterPro" id="IPR011529">
    <property type="entry name" value="Glu_5kinase"/>
</dbReference>
<keyword evidence="7" id="KW-0067">ATP-binding</keyword>
<sequence length="363" mass="37219">MGIVVAKLGSSIVADENGLLRADVLKSVCEDVASIRAGGDEVVLVSSGAIARGVAELGLGSRPTALDELQAASAIGQAKLFTEWNAALGACDIRAAQVLLTLHDIEERASNVSVGATLRKLLAWHVVPVINENDTTTTEEITFGDNDVLAAQVAILLGARLLVLLTDADGLHEADPRVQPDAALVTDVRDFAELEGFDIAQHANELGSGGMRSKVVSAEMATAAGIETVVAPGRTASSLRIAAAGERIGTRFHAGKGGHGSFKAWLRFAKTAAGSVVVDEGAAKALEAGGTSLLPVGVRSVEGDFAAGEAVDVLCGDRAIGKGLASYSAADLRIVMGLQTPEVLGLLPGAPGEAIHRDRFVLA</sequence>
<keyword evidence="4" id="KW-0808">Transferase</keyword>
<reference evidence="9" key="1">
    <citation type="submission" date="2020-05" db="EMBL/GenBank/DDBJ databases">
        <authorList>
            <person name="Chiriac C."/>
            <person name="Salcher M."/>
            <person name="Ghai R."/>
            <person name="Kavagutti S V."/>
        </authorList>
    </citation>
    <scope>NUCLEOTIDE SEQUENCE</scope>
</reference>
<evidence type="ECO:0000313" key="9">
    <source>
        <dbReference type="EMBL" id="CAB4880303.1"/>
    </source>
</evidence>
<dbReference type="InterPro" id="IPR019797">
    <property type="entry name" value="Glutamate_5-kinase_CS"/>
</dbReference>
<dbReference type="Gene3D" id="3.40.1160.10">
    <property type="entry name" value="Acetylglutamate kinase-like"/>
    <property type="match status" value="1"/>
</dbReference>
<evidence type="ECO:0000256" key="1">
    <source>
        <dbReference type="ARBA" id="ARBA00022490"/>
    </source>
</evidence>
<evidence type="ECO:0000259" key="8">
    <source>
        <dbReference type="SMART" id="SM00359"/>
    </source>
</evidence>
<dbReference type="Pfam" id="PF00696">
    <property type="entry name" value="AA_kinase"/>
    <property type="match status" value="1"/>
</dbReference>
<dbReference type="Gene3D" id="2.30.130.10">
    <property type="entry name" value="PUA domain"/>
    <property type="match status" value="1"/>
</dbReference>
<gene>
    <name evidence="9" type="ORF">UFOPK3444_01345</name>
</gene>
<keyword evidence="3" id="KW-0641">Proline biosynthesis</keyword>
<dbReference type="Pfam" id="PF01472">
    <property type="entry name" value="PUA"/>
    <property type="match status" value="1"/>
</dbReference>
<evidence type="ECO:0000256" key="5">
    <source>
        <dbReference type="ARBA" id="ARBA00022741"/>
    </source>
</evidence>
<dbReference type="SMART" id="SM00359">
    <property type="entry name" value="PUA"/>
    <property type="match status" value="1"/>
</dbReference>
<keyword evidence="2" id="KW-0028">Amino-acid biosynthesis</keyword>
<dbReference type="InterPro" id="IPR036974">
    <property type="entry name" value="PUA_sf"/>
</dbReference>
<proteinExistence type="inferred from homology"/>
<evidence type="ECO:0000256" key="3">
    <source>
        <dbReference type="ARBA" id="ARBA00022650"/>
    </source>
</evidence>
<accession>A0A6J7EL06</accession>
<evidence type="ECO:0000256" key="2">
    <source>
        <dbReference type="ARBA" id="ARBA00022605"/>
    </source>
</evidence>
<dbReference type="InterPro" id="IPR001048">
    <property type="entry name" value="Asp/Glu/Uridylate_kinase"/>
</dbReference>
<dbReference type="FunFam" id="3.40.1160.10:FF:000006">
    <property type="entry name" value="Glutamate 5-kinase"/>
    <property type="match status" value="1"/>
</dbReference>
<evidence type="ECO:0000256" key="6">
    <source>
        <dbReference type="ARBA" id="ARBA00022777"/>
    </source>
</evidence>
<dbReference type="HAMAP" id="MF_00456">
    <property type="entry name" value="ProB"/>
    <property type="match status" value="1"/>
</dbReference>
<feature type="domain" description="PUA" evidence="8">
    <location>
        <begin position="274"/>
        <end position="353"/>
    </location>
</feature>
<dbReference type="EMBL" id="CAFBLU010000028">
    <property type="protein sequence ID" value="CAB4880303.1"/>
    <property type="molecule type" value="Genomic_DNA"/>
</dbReference>
<dbReference type="SUPFAM" id="SSF53633">
    <property type="entry name" value="Carbamate kinase-like"/>
    <property type="match status" value="1"/>
</dbReference>
<keyword evidence="1" id="KW-0963">Cytoplasm</keyword>
<organism evidence="9">
    <name type="scientific">freshwater metagenome</name>
    <dbReference type="NCBI Taxonomy" id="449393"/>
    <lineage>
        <taxon>unclassified sequences</taxon>
        <taxon>metagenomes</taxon>
        <taxon>ecological metagenomes</taxon>
    </lineage>
</organism>
<dbReference type="GO" id="GO:0008652">
    <property type="term" value="P:amino acid biosynthetic process"/>
    <property type="evidence" value="ECO:0007669"/>
    <property type="project" value="UniProtKB-KW"/>
</dbReference>
<dbReference type="PANTHER" id="PTHR43654:SF1">
    <property type="entry name" value="ISOPENTENYL PHOSPHATE KINASE"/>
    <property type="match status" value="1"/>
</dbReference>
<protein>
    <submittedName>
        <fullName evidence="9">Unannotated protein</fullName>
    </submittedName>
</protein>
<dbReference type="InterPro" id="IPR036393">
    <property type="entry name" value="AceGlu_kinase-like_sf"/>
</dbReference>
<dbReference type="SUPFAM" id="SSF88697">
    <property type="entry name" value="PUA domain-like"/>
    <property type="match status" value="1"/>
</dbReference>
<dbReference type="InterPro" id="IPR002478">
    <property type="entry name" value="PUA"/>
</dbReference>
<name>A0A6J7EL06_9ZZZZ</name>